<keyword evidence="3" id="KW-1185">Reference proteome</keyword>
<organism evidence="2 3">
    <name type="scientific">Lasius platythorax</name>
    <dbReference type="NCBI Taxonomy" id="488582"/>
    <lineage>
        <taxon>Eukaryota</taxon>
        <taxon>Metazoa</taxon>
        <taxon>Ecdysozoa</taxon>
        <taxon>Arthropoda</taxon>
        <taxon>Hexapoda</taxon>
        <taxon>Insecta</taxon>
        <taxon>Pterygota</taxon>
        <taxon>Neoptera</taxon>
        <taxon>Endopterygota</taxon>
        <taxon>Hymenoptera</taxon>
        <taxon>Apocrita</taxon>
        <taxon>Aculeata</taxon>
        <taxon>Formicoidea</taxon>
        <taxon>Formicidae</taxon>
        <taxon>Formicinae</taxon>
        <taxon>Lasius</taxon>
        <taxon>Lasius</taxon>
    </lineage>
</organism>
<accession>A0AAV2N8R7</accession>
<evidence type="ECO:0000313" key="2">
    <source>
        <dbReference type="EMBL" id="CAL1676123.1"/>
    </source>
</evidence>
<gene>
    <name evidence="2" type="ORF">LPLAT_LOCUS2363</name>
</gene>
<name>A0AAV2N8R7_9HYME</name>
<dbReference type="Proteomes" id="UP001497644">
    <property type="component" value="Chromosome 11"/>
</dbReference>
<sequence>MLHNTCDIAEKKILKDSPFEMLPDAILSDVFRQISNPQSLASEEARPADATDAVVEDAARQRSDHTCVLRRHGDDDDDDDNNDDDDDDDDSDCGDHRRDDDGDDDVALAIETLRRDALRRRRWKGGRGRGALIADTADDYEDQYRRRRTPHRISLNRVMGIILARPRLPFDHTSHHEGEEHFPATRRVHGTIHPGVP</sequence>
<protein>
    <submittedName>
        <fullName evidence="2">Uncharacterized protein</fullName>
    </submittedName>
</protein>
<feature type="compositionally biased region" description="Acidic residues" evidence="1">
    <location>
        <begin position="75"/>
        <end position="92"/>
    </location>
</feature>
<evidence type="ECO:0000313" key="3">
    <source>
        <dbReference type="Proteomes" id="UP001497644"/>
    </source>
</evidence>
<feature type="region of interest" description="Disordered" evidence="1">
    <location>
        <begin position="175"/>
        <end position="197"/>
    </location>
</feature>
<evidence type="ECO:0000256" key="1">
    <source>
        <dbReference type="SAM" id="MobiDB-lite"/>
    </source>
</evidence>
<feature type="region of interest" description="Disordered" evidence="1">
    <location>
        <begin position="38"/>
        <end position="103"/>
    </location>
</feature>
<feature type="compositionally biased region" description="Basic and acidic residues" evidence="1">
    <location>
        <begin position="57"/>
        <end position="74"/>
    </location>
</feature>
<proteinExistence type="predicted"/>
<dbReference type="AlphaFoldDB" id="A0AAV2N8R7"/>
<reference evidence="2" key="1">
    <citation type="submission" date="2024-04" db="EMBL/GenBank/DDBJ databases">
        <authorList>
            <consortium name="Molecular Ecology Group"/>
        </authorList>
    </citation>
    <scope>NUCLEOTIDE SEQUENCE</scope>
</reference>
<dbReference type="EMBL" id="OZ034834">
    <property type="protein sequence ID" value="CAL1676123.1"/>
    <property type="molecule type" value="Genomic_DNA"/>
</dbReference>